<sequence>MLQCKKLIIFKTSYTHLPLTYYLLPITSYLLPLTSYLLPLTSYLLPPLQFPQQKIRHHLIQM</sequence>
<keyword evidence="3" id="KW-1185">Reference proteome</keyword>
<keyword evidence="1" id="KW-0812">Transmembrane</keyword>
<keyword evidence="1" id="KW-1133">Transmembrane helix</keyword>
<comment type="caution">
    <text evidence="2">The sequence shown here is derived from an EMBL/GenBank/DDBJ whole genome shotgun (WGS) entry which is preliminary data.</text>
</comment>
<evidence type="ECO:0000313" key="3">
    <source>
        <dbReference type="Proteomes" id="UP000282832"/>
    </source>
</evidence>
<organism evidence="2 3">
    <name type="scientific">Sandaracinomonas limnophila</name>
    <dbReference type="NCBI Taxonomy" id="1862386"/>
    <lineage>
        <taxon>Bacteria</taxon>
        <taxon>Pseudomonadati</taxon>
        <taxon>Bacteroidota</taxon>
        <taxon>Cytophagia</taxon>
        <taxon>Cytophagales</taxon>
        <taxon>Flectobacillaceae</taxon>
        <taxon>Sandaracinomonas</taxon>
    </lineage>
</organism>
<evidence type="ECO:0000256" key="1">
    <source>
        <dbReference type="SAM" id="Phobius"/>
    </source>
</evidence>
<accession>A0A437PU34</accession>
<feature type="transmembrane region" description="Helical" evidence="1">
    <location>
        <begin position="21"/>
        <end position="38"/>
    </location>
</feature>
<keyword evidence="1" id="KW-0472">Membrane</keyword>
<dbReference type="Proteomes" id="UP000282832">
    <property type="component" value="Unassembled WGS sequence"/>
</dbReference>
<name>A0A437PU34_9BACT</name>
<dbReference type="EMBL" id="SACY01000002">
    <property type="protein sequence ID" value="RVU25740.1"/>
    <property type="molecule type" value="Genomic_DNA"/>
</dbReference>
<dbReference type="AlphaFoldDB" id="A0A437PU34"/>
<protein>
    <submittedName>
        <fullName evidence="2">Uncharacterized protein</fullName>
    </submittedName>
</protein>
<evidence type="ECO:0000313" key="2">
    <source>
        <dbReference type="EMBL" id="RVU25740.1"/>
    </source>
</evidence>
<proteinExistence type="predicted"/>
<reference evidence="2 3" key="1">
    <citation type="submission" date="2019-01" db="EMBL/GenBank/DDBJ databases">
        <authorList>
            <person name="Chen W.-M."/>
        </authorList>
    </citation>
    <scope>NUCLEOTIDE SEQUENCE [LARGE SCALE GENOMIC DNA]</scope>
    <source>
        <strain evidence="2 3">FSY-15</strain>
    </source>
</reference>
<gene>
    <name evidence="2" type="ORF">EOJ36_04810</name>
</gene>